<keyword evidence="4" id="KW-1185">Reference proteome</keyword>
<accession>A0AAN5I0G7</accession>
<evidence type="ECO:0008006" key="5">
    <source>
        <dbReference type="Google" id="ProtNLM"/>
    </source>
</evidence>
<feature type="transmembrane region" description="Helical" evidence="1">
    <location>
        <begin position="91"/>
        <end position="113"/>
    </location>
</feature>
<keyword evidence="1" id="KW-1133">Transmembrane helix</keyword>
<name>A0AAN5I0G7_9BILA</name>
<gene>
    <name evidence="3" type="ORF">PMAYCL1PPCAC_17026</name>
</gene>
<keyword evidence="2" id="KW-0732">Signal</keyword>
<feature type="signal peptide" evidence="2">
    <location>
        <begin position="1"/>
        <end position="19"/>
    </location>
</feature>
<sequence>MTSILGLFMFDIIVFGRFAVDTESTTRSMEVNESSAKFFSLFTRIRNLQYWLLAVDLSCYSKNLIIRRDSSTVYLSVPLCFCSFPQSRNELLQLSSVGFFFVLPLSVMIRLMLIDTRNWPGPLLFLTRATIIVTLSIKPLTHSLIFLVKSPALRK</sequence>
<comment type="caution">
    <text evidence="3">The sequence shown here is derived from an EMBL/GenBank/DDBJ whole genome shotgun (WGS) entry which is preliminary data.</text>
</comment>
<evidence type="ECO:0000313" key="4">
    <source>
        <dbReference type="Proteomes" id="UP001328107"/>
    </source>
</evidence>
<dbReference type="AlphaFoldDB" id="A0AAN5I0G7"/>
<proteinExistence type="predicted"/>
<evidence type="ECO:0000313" key="3">
    <source>
        <dbReference type="EMBL" id="GMR46831.1"/>
    </source>
</evidence>
<evidence type="ECO:0000256" key="2">
    <source>
        <dbReference type="SAM" id="SignalP"/>
    </source>
</evidence>
<keyword evidence="1" id="KW-0472">Membrane</keyword>
<keyword evidence="1" id="KW-0812">Transmembrane</keyword>
<evidence type="ECO:0000256" key="1">
    <source>
        <dbReference type="SAM" id="Phobius"/>
    </source>
</evidence>
<reference evidence="4" key="1">
    <citation type="submission" date="2022-10" db="EMBL/GenBank/DDBJ databases">
        <title>Genome assembly of Pristionchus species.</title>
        <authorList>
            <person name="Yoshida K."/>
            <person name="Sommer R.J."/>
        </authorList>
    </citation>
    <scope>NUCLEOTIDE SEQUENCE [LARGE SCALE GENOMIC DNA]</scope>
    <source>
        <strain evidence="4">RS5460</strain>
    </source>
</reference>
<organism evidence="3 4">
    <name type="scientific">Pristionchus mayeri</name>
    <dbReference type="NCBI Taxonomy" id="1317129"/>
    <lineage>
        <taxon>Eukaryota</taxon>
        <taxon>Metazoa</taxon>
        <taxon>Ecdysozoa</taxon>
        <taxon>Nematoda</taxon>
        <taxon>Chromadorea</taxon>
        <taxon>Rhabditida</taxon>
        <taxon>Rhabditina</taxon>
        <taxon>Diplogasteromorpha</taxon>
        <taxon>Diplogasteroidea</taxon>
        <taxon>Neodiplogasteridae</taxon>
        <taxon>Pristionchus</taxon>
    </lineage>
</organism>
<feature type="transmembrane region" description="Helical" evidence="1">
    <location>
        <begin position="125"/>
        <end position="148"/>
    </location>
</feature>
<protein>
    <recommendedName>
        <fullName evidence="5">G protein-coupled receptor</fullName>
    </recommendedName>
</protein>
<feature type="non-terminal residue" evidence="3">
    <location>
        <position position="155"/>
    </location>
</feature>
<dbReference type="EMBL" id="BTRK01000004">
    <property type="protein sequence ID" value="GMR46831.1"/>
    <property type="molecule type" value="Genomic_DNA"/>
</dbReference>
<feature type="chain" id="PRO_5042870284" description="G protein-coupled receptor" evidence="2">
    <location>
        <begin position="20"/>
        <end position="155"/>
    </location>
</feature>
<dbReference type="Proteomes" id="UP001328107">
    <property type="component" value="Unassembled WGS sequence"/>
</dbReference>